<dbReference type="AlphaFoldDB" id="A0A226U3N5"/>
<protein>
    <recommendedName>
        <fullName evidence="3">DUF2785 domain-containing protein</fullName>
    </recommendedName>
</protein>
<gene>
    <name evidence="1" type="ORF">AYP82_01055</name>
</gene>
<name>A0A226U3N5_9LACO</name>
<comment type="caution">
    <text evidence="1">The sequence shown here is derived from an EMBL/GenBank/DDBJ whole genome shotgun (WGS) entry which is preliminary data.</text>
</comment>
<reference evidence="1 2" key="1">
    <citation type="submission" date="2016-05" db="EMBL/GenBank/DDBJ databases">
        <authorList>
            <person name="Johnson T.J."/>
            <person name="Youmans B.P."/>
            <person name="Case K.A."/>
        </authorList>
    </citation>
    <scope>NUCLEOTIDE SEQUENCE [LARGE SCALE GENOMIC DNA]</scope>
    <source>
        <strain evidence="1 2">UMNLC6</strain>
    </source>
</reference>
<organism evidence="1 2">
    <name type="scientific">Lactobacillus crispatus</name>
    <dbReference type="NCBI Taxonomy" id="47770"/>
    <lineage>
        <taxon>Bacteria</taxon>
        <taxon>Bacillati</taxon>
        <taxon>Bacillota</taxon>
        <taxon>Bacilli</taxon>
        <taxon>Lactobacillales</taxon>
        <taxon>Lactobacillaceae</taxon>
        <taxon>Lactobacillus</taxon>
    </lineage>
</organism>
<dbReference type="Pfam" id="PF10978">
    <property type="entry name" value="DUF2785"/>
    <property type="match status" value="1"/>
</dbReference>
<evidence type="ECO:0008006" key="3">
    <source>
        <dbReference type="Google" id="ProtNLM"/>
    </source>
</evidence>
<dbReference type="Proteomes" id="UP000198437">
    <property type="component" value="Unassembled WGS sequence"/>
</dbReference>
<accession>A0A226U3N5</accession>
<dbReference type="RefSeq" id="WP_089143607.1">
    <property type="nucleotide sequence ID" value="NZ_LYQR01000048.1"/>
</dbReference>
<dbReference type="InterPro" id="IPR021247">
    <property type="entry name" value="DUF2785"/>
</dbReference>
<evidence type="ECO:0000313" key="2">
    <source>
        <dbReference type="Proteomes" id="UP000198437"/>
    </source>
</evidence>
<dbReference type="EMBL" id="LYQW01000022">
    <property type="protein sequence ID" value="OXC22803.1"/>
    <property type="molecule type" value="Genomic_DNA"/>
</dbReference>
<proteinExistence type="predicted"/>
<evidence type="ECO:0000313" key="1">
    <source>
        <dbReference type="EMBL" id="OXC22803.1"/>
    </source>
</evidence>
<sequence length="269" mass="31760">MDLKILKQKLNNSNAQYLDEEVNWLLENIGNSKSEIRDDLVCNSLGAGFFEEKFTNKQVLFLINQLEERNLLFYRIQENGEATLTRSFTCLLWDLIIRTNNDKKSQYYQILDKNKEKQIFKNLIHYLANEHDFTGFSKEYGWVHAVAHCSDALADSILCDDFDQRMVADFLLATKEMLNKVDRRFIDGEEYRLADVFVNGFKAHKINSDIFVNWIKSFAFNPYSDELLEYYRFNNLKSLLQDIYVKLNSISLLDLNVKEIVEKKFNSEY</sequence>